<feature type="region of interest" description="Disordered" evidence="1">
    <location>
        <begin position="124"/>
        <end position="145"/>
    </location>
</feature>
<evidence type="ECO:0000256" key="1">
    <source>
        <dbReference type="SAM" id="MobiDB-lite"/>
    </source>
</evidence>
<evidence type="ECO:0000313" key="2">
    <source>
        <dbReference type="EMBL" id="CAB0014608.1"/>
    </source>
</evidence>
<sequence length="189" mass="21125">MNNVAGSASGSMCQRRMSWNSSPSLQSPSALPDALSQLVHEPLITRYFINGNKPYSREKKIQQKTPGAARENRTANRGWVQIAEQDQLVRTDASATPADSGFQSFGTTRMSRGGLYGRVPIVMTSDEPRAPDPPKNQCDKKAPKERTAYVDFRAGGKFMKVRYRRQPSRLEAETTACRQREQGYVLLQV</sequence>
<evidence type="ECO:0000313" key="4">
    <source>
        <dbReference type="Proteomes" id="UP000479000"/>
    </source>
</evidence>
<dbReference type="Proteomes" id="UP000479000">
    <property type="component" value="Unassembled WGS sequence"/>
</dbReference>
<feature type="compositionally biased region" description="Basic and acidic residues" evidence="1">
    <location>
        <begin position="126"/>
        <end position="145"/>
    </location>
</feature>
<evidence type="ECO:0000313" key="3">
    <source>
        <dbReference type="EMBL" id="CAB0014610.1"/>
    </source>
</evidence>
<reference evidence="2 4" key="1">
    <citation type="submission" date="2020-02" db="EMBL/GenBank/DDBJ databases">
        <authorList>
            <person name="Ferguson B K."/>
        </authorList>
    </citation>
    <scope>NUCLEOTIDE SEQUENCE [LARGE SCALE GENOMIC DNA]</scope>
</reference>
<proteinExistence type="predicted"/>
<feature type="compositionally biased region" description="Low complexity" evidence="1">
    <location>
        <begin position="21"/>
        <end position="30"/>
    </location>
</feature>
<organism evidence="2 4">
    <name type="scientific">Nesidiocoris tenuis</name>
    <dbReference type="NCBI Taxonomy" id="355587"/>
    <lineage>
        <taxon>Eukaryota</taxon>
        <taxon>Metazoa</taxon>
        <taxon>Ecdysozoa</taxon>
        <taxon>Arthropoda</taxon>
        <taxon>Hexapoda</taxon>
        <taxon>Insecta</taxon>
        <taxon>Pterygota</taxon>
        <taxon>Neoptera</taxon>
        <taxon>Paraneoptera</taxon>
        <taxon>Hemiptera</taxon>
        <taxon>Heteroptera</taxon>
        <taxon>Panheteroptera</taxon>
        <taxon>Cimicomorpha</taxon>
        <taxon>Miridae</taxon>
        <taxon>Dicyphina</taxon>
        <taxon>Nesidiocoris</taxon>
    </lineage>
</organism>
<feature type="compositionally biased region" description="Polar residues" evidence="1">
    <location>
        <begin position="1"/>
        <end position="20"/>
    </location>
</feature>
<keyword evidence="4" id="KW-1185">Reference proteome</keyword>
<gene>
    <name evidence="2" type="ORF">NTEN_LOCUS19028</name>
    <name evidence="3" type="ORF">NTEN_LOCUS19030</name>
</gene>
<dbReference type="EMBL" id="CADCXU010028117">
    <property type="protein sequence ID" value="CAB0014610.1"/>
    <property type="molecule type" value="Genomic_DNA"/>
</dbReference>
<feature type="region of interest" description="Disordered" evidence="1">
    <location>
        <begin position="1"/>
        <end position="30"/>
    </location>
</feature>
<dbReference type="EMBL" id="CADCXU010028116">
    <property type="protein sequence ID" value="CAB0014608.1"/>
    <property type="molecule type" value="Genomic_DNA"/>
</dbReference>
<name>A0A6H5HE39_9HEMI</name>
<protein>
    <submittedName>
        <fullName evidence="2">Uncharacterized protein</fullName>
    </submittedName>
</protein>
<accession>A0A6H5HE39</accession>
<dbReference type="AlphaFoldDB" id="A0A6H5HE39"/>